<evidence type="ECO:0000313" key="2">
    <source>
        <dbReference type="EMBL" id="JAS30968.1"/>
    </source>
</evidence>
<dbReference type="PANTHER" id="PTHR38563:SF1">
    <property type="entry name" value="FL(2)D-ASSOCIATED COMPLEX COMPONENT"/>
    <property type="match status" value="1"/>
</dbReference>
<reference evidence="2" key="1">
    <citation type="submission" date="2015-12" db="EMBL/GenBank/DDBJ databases">
        <title>De novo transcriptome assembly of four potential Pierce s Disease insect vectors from Arizona vineyards.</title>
        <authorList>
            <person name="Tassone E.E."/>
        </authorList>
    </citation>
    <scope>NUCLEOTIDE SEQUENCE</scope>
</reference>
<dbReference type="GO" id="GO:0016556">
    <property type="term" value="P:mRNA modification"/>
    <property type="evidence" value="ECO:0007669"/>
    <property type="project" value="InterPro"/>
</dbReference>
<dbReference type="GO" id="GO:0036396">
    <property type="term" value="C:RNA N6-methyladenosine methyltransferase complex"/>
    <property type="evidence" value="ECO:0007669"/>
    <property type="project" value="InterPro"/>
</dbReference>
<dbReference type="EMBL" id="GEDC01006330">
    <property type="protein sequence ID" value="JAS30968.1"/>
    <property type="molecule type" value="Transcribed_RNA"/>
</dbReference>
<gene>
    <name evidence="2" type="ORF">g.9370</name>
</gene>
<dbReference type="AlphaFoldDB" id="A0A1B6DZ55"/>
<organism evidence="2">
    <name type="scientific">Clastoptera arizonana</name>
    <name type="common">Arizona spittle bug</name>
    <dbReference type="NCBI Taxonomy" id="38151"/>
    <lineage>
        <taxon>Eukaryota</taxon>
        <taxon>Metazoa</taxon>
        <taxon>Ecdysozoa</taxon>
        <taxon>Arthropoda</taxon>
        <taxon>Hexapoda</taxon>
        <taxon>Insecta</taxon>
        <taxon>Pterygota</taxon>
        <taxon>Neoptera</taxon>
        <taxon>Paraneoptera</taxon>
        <taxon>Hemiptera</taxon>
        <taxon>Auchenorrhyncha</taxon>
        <taxon>Cercopoidea</taxon>
        <taxon>Clastopteridae</taxon>
        <taxon>Clastoptera</taxon>
    </lineage>
</organism>
<feature type="non-terminal residue" evidence="2">
    <location>
        <position position="1"/>
    </location>
</feature>
<protein>
    <submittedName>
        <fullName evidence="2">Uncharacterized protein</fullName>
    </submittedName>
</protein>
<name>A0A1B6DZ55_9HEMI</name>
<feature type="compositionally biased region" description="Basic and acidic residues" evidence="1">
    <location>
        <begin position="160"/>
        <end position="169"/>
    </location>
</feature>
<accession>A0A1B6DZ55</accession>
<sequence>RDRVYESRPVDRGYERDKERPTKVIDRVRDRDREKERIYERPIERRSYERDRTSLDKDRPIRDRGLERVLERERNKSLERGRGSDSERSVDKGRDRFDRDGRYESRRPLPPEEKGYDSPYDARRERSRYPPESNDRVMYKELSPSREEMTRIGRIPPSFTEDRRGRSGRDISNSRGAWDNRSTFDEGTSTKGRDWDYPDSRRDWESRSRRPVEDWEGGSNHGIEADEWNRYSGGADWSGAGDWRDEWPARPSRHGAHPHRDEQAAGHIVSSNHIVVRDANLDDHIHEPSVRRSGGHLQEEKELSGCFDGKKDISDAGVGTIETGVKRARDDSDLPTEVKKAKLEEPSSAMLEEALSDISDDPDEILNREDVDMNLHDTVASEDDVVSKQSQSVSQPVVSEPMETSLLDDRMEEEGMDNLDFEEISDEELEEEAKANKAGLGDALGVDWASLVAETRPRERADTEAVPGSALKRWNANSLLARIGVSLKYAGEELYNKIQNQISEKADECQESSNDKTKEQVLLHPVAAVHVALREKRAQRKALFSSSDTFRQALSARRDIAIRRQLCNLPVTSLEIQQSAGFCQWVV</sequence>
<feature type="compositionally biased region" description="Basic and acidic residues" evidence="1">
    <location>
        <begin position="1"/>
        <end position="151"/>
    </location>
</feature>
<feature type="compositionally biased region" description="Basic and acidic residues" evidence="1">
    <location>
        <begin position="191"/>
        <end position="213"/>
    </location>
</feature>
<feature type="region of interest" description="Disordered" evidence="1">
    <location>
        <begin position="1"/>
        <end position="263"/>
    </location>
</feature>
<dbReference type="PANTHER" id="PTHR38563">
    <property type="entry name" value="FL(2)D-ASSOCIATED COMPLEX COMPONENT"/>
    <property type="match status" value="1"/>
</dbReference>
<dbReference type="InterPro" id="IPR040427">
    <property type="entry name" value="Flacc"/>
</dbReference>
<proteinExistence type="predicted"/>
<evidence type="ECO:0000256" key="1">
    <source>
        <dbReference type="SAM" id="MobiDB-lite"/>
    </source>
</evidence>